<feature type="compositionally biased region" description="Polar residues" evidence="1">
    <location>
        <begin position="422"/>
        <end position="439"/>
    </location>
</feature>
<dbReference type="Proteomes" id="UP000717364">
    <property type="component" value="Unassembled WGS sequence"/>
</dbReference>
<keyword evidence="3" id="KW-1185">Reference proteome</keyword>
<gene>
    <name evidence="2" type="ORF">IXB50_20155</name>
</gene>
<dbReference type="EMBL" id="JADOES010000057">
    <property type="protein sequence ID" value="MBT9317738.1"/>
    <property type="molecule type" value="Genomic_DNA"/>
</dbReference>
<accession>A0A947DIT6</accession>
<feature type="region of interest" description="Disordered" evidence="1">
    <location>
        <begin position="519"/>
        <end position="544"/>
    </location>
</feature>
<evidence type="ECO:0000313" key="3">
    <source>
        <dbReference type="Proteomes" id="UP000717364"/>
    </source>
</evidence>
<dbReference type="RefSeq" id="WP_215610801.1">
    <property type="nucleotide sequence ID" value="NZ_JADOES010000057.1"/>
</dbReference>
<feature type="region of interest" description="Disordered" evidence="1">
    <location>
        <begin position="411"/>
        <end position="439"/>
    </location>
</feature>
<comment type="caution">
    <text evidence="2">The sequence shown here is derived from an EMBL/GenBank/DDBJ whole genome shotgun (WGS) entry which is preliminary data.</text>
</comment>
<evidence type="ECO:0000256" key="1">
    <source>
        <dbReference type="SAM" id="MobiDB-lite"/>
    </source>
</evidence>
<reference evidence="2" key="1">
    <citation type="submission" date="2020-11" db="EMBL/GenBank/DDBJ databases">
        <authorList>
            <person name="Konstantinou D."/>
            <person name="Gkelis S."/>
            <person name="Popin R."/>
            <person name="Fewer D."/>
            <person name="Sivonen K."/>
        </authorList>
    </citation>
    <scope>NUCLEOTIDE SEQUENCE</scope>
    <source>
        <strain evidence="2">TAU-MAC 1115</strain>
    </source>
</reference>
<dbReference type="AlphaFoldDB" id="A0A947DIT6"/>
<sequence>MAVASSLQRPTFVQELDDRFLALWPHRFDYLYAPHPDPGTKPQWQTETRHPLSDRLINQGTYLYGVRFGSLTQYAMLDIDSGSPYHPRRDPLGIARICEALEPLDLCQHLTLTSSDSGGLHLYFPFETPLPSWKVGLAITTLLENKGFKVIPGWLEVFPNAKAYNPTGDTLYNGHRLPLQQGSYLLNADLHPIESSGFHFINHWETATAHNDITSHTLELVIEQAQRKIYRVSHKAEKFLNDLNAEIALGWTGRGQTNRLLGRITMRAYIFGHILGASAPLTGDALVGHIMETAQSLPGFTLWCRHQNDLEAKVKDWVRCIEASHYFPYGADKLTIDIAPAGPSWNERQQTEVRERITQTVTTLQSTDTWPAGITERFDQLTTQGISGSSLYKHKDLWHPRFMSAAAAASDLKIPPNPPPSQGDTLGQETPTQSSQAYWENGCNTSHINRSRSIDGDIIEQPGCNNSSAKLSPIPQQLRLHIHQAISDAQNTQKVRQHSYIDDQLDQLQRDYDAQLDRWETSDDPILQAEAHARRTARRNDPPG</sequence>
<reference evidence="2" key="2">
    <citation type="journal article" date="2021" name="Mar. Drugs">
        <title>Genome Reduction and Secondary Metabolism of the Marine Sponge-Associated Cyanobacterium Leptothoe.</title>
        <authorList>
            <person name="Konstantinou D."/>
            <person name="Popin R.V."/>
            <person name="Fewer D.P."/>
            <person name="Sivonen K."/>
            <person name="Gkelis S."/>
        </authorList>
    </citation>
    <scope>NUCLEOTIDE SEQUENCE</scope>
    <source>
        <strain evidence="2">TAU-MAC 1115</strain>
    </source>
</reference>
<organism evidence="2 3">
    <name type="scientific">Leptothoe spongobia TAU-MAC 1115</name>
    <dbReference type="NCBI Taxonomy" id="1967444"/>
    <lineage>
        <taxon>Bacteria</taxon>
        <taxon>Bacillati</taxon>
        <taxon>Cyanobacteriota</taxon>
        <taxon>Cyanophyceae</taxon>
        <taxon>Nodosilineales</taxon>
        <taxon>Cymatolegaceae</taxon>
        <taxon>Leptothoe</taxon>
        <taxon>Leptothoe spongobia</taxon>
    </lineage>
</organism>
<name>A0A947DIT6_9CYAN</name>
<proteinExistence type="predicted"/>
<protein>
    <submittedName>
        <fullName evidence="2">Uncharacterized protein</fullName>
    </submittedName>
</protein>
<evidence type="ECO:0000313" key="2">
    <source>
        <dbReference type="EMBL" id="MBT9317738.1"/>
    </source>
</evidence>